<keyword evidence="1" id="KW-0443">Lipid metabolism</keyword>
<comment type="caution">
    <text evidence="3">The sequence shown here is derived from an EMBL/GenBank/DDBJ whole genome shotgun (WGS) entry which is preliminary data.</text>
</comment>
<dbReference type="PROSITE" id="PS50007">
    <property type="entry name" value="PIPLC_X_DOMAIN"/>
    <property type="match status" value="1"/>
</dbReference>
<feature type="domain" description="Phosphatidylinositol-specific phospholipase C X" evidence="2">
    <location>
        <begin position="10"/>
        <end position="154"/>
    </location>
</feature>
<dbReference type="SMART" id="SM00148">
    <property type="entry name" value="PLCXc"/>
    <property type="match status" value="1"/>
</dbReference>
<evidence type="ECO:0000313" key="4">
    <source>
        <dbReference type="Proteomes" id="UP000557271"/>
    </source>
</evidence>
<accession>A0A7K7F7A8</accession>
<keyword evidence="4" id="KW-1185">Reference proteome</keyword>
<evidence type="ECO:0000313" key="3">
    <source>
        <dbReference type="EMBL" id="NWY53094.1"/>
    </source>
</evidence>
<dbReference type="InterPro" id="IPR001192">
    <property type="entry name" value="PI-PLC_fam"/>
</dbReference>
<dbReference type="GO" id="GO:0046488">
    <property type="term" value="P:phosphatidylinositol metabolic process"/>
    <property type="evidence" value="ECO:0007669"/>
    <property type="project" value="TreeGrafter"/>
</dbReference>
<reference evidence="3 4" key="1">
    <citation type="submission" date="2019-09" db="EMBL/GenBank/DDBJ databases">
        <title>Bird 10,000 Genomes (B10K) Project - Family phase.</title>
        <authorList>
            <person name="Zhang G."/>
        </authorList>
    </citation>
    <scope>NUCLEOTIDE SEQUENCE [LARGE SCALE GENOMIC DNA]</scope>
    <source>
        <strain evidence="3">B10K-UC-030-51</strain>
    </source>
</reference>
<dbReference type="GO" id="GO:0004435">
    <property type="term" value="F:phosphatidylinositol-4,5-bisphosphate phospholipase C activity"/>
    <property type="evidence" value="ECO:0007669"/>
    <property type="project" value="UniProtKB-EC"/>
</dbReference>
<feature type="non-terminal residue" evidence="3">
    <location>
        <position position="154"/>
    </location>
</feature>
<protein>
    <recommendedName>
        <fullName evidence="1">Phosphoinositide phospholipase C</fullName>
        <ecNumber evidence="1">3.1.4.11</ecNumber>
    </recommendedName>
</protein>
<dbReference type="GO" id="GO:0005737">
    <property type="term" value="C:cytoplasm"/>
    <property type="evidence" value="ECO:0007669"/>
    <property type="project" value="TreeGrafter"/>
</dbReference>
<gene>
    <name evidence="3" type="primary">Plch1_0</name>
    <name evidence="3" type="ORF">CHIMIN_R15254</name>
</gene>
<sequence length="154" mass="17542">FNPLHCEVHQDMDQPLCNYFIASSHNTYLTGDQLLSQSRVEMYARVLQDGCRCIEVDCWDGPDGEPVVHHGYTLTSKILFRDVAETINKYAFIKNEFPVILSIENHCSIQQQKKIAQYLKEIFGDKLDLSSVITGDSRQLPSPQNLKGKILVKV</sequence>
<dbReference type="Proteomes" id="UP000557271">
    <property type="component" value="Unassembled WGS sequence"/>
</dbReference>
<dbReference type="OrthoDB" id="269822at2759"/>
<dbReference type="PANTHER" id="PTHR10336">
    <property type="entry name" value="PHOSPHOINOSITIDE-SPECIFIC PHOSPHOLIPASE C FAMILY PROTEIN"/>
    <property type="match status" value="1"/>
</dbReference>
<dbReference type="AlphaFoldDB" id="A0A7K7F7A8"/>
<dbReference type="PRINTS" id="PR00390">
    <property type="entry name" value="PHPHLIPASEC"/>
</dbReference>
<evidence type="ECO:0000259" key="2">
    <source>
        <dbReference type="SMART" id="SM00148"/>
    </source>
</evidence>
<dbReference type="Pfam" id="PF00388">
    <property type="entry name" value="PI-PLC-X"/>
    <property type="match status" value="1"/>
</dbReference>
<proteinExistence type="predicted"/>
<name>A0A7K7F7A8_CHIMN</name>
<organism evidence="3 4">
    <name type="scientific">Chionis minor</name>
    <name type="common">Black-faced sheathbill</name>
    <dbReference type="NCBI Taxonomy" id="227182"/>
    <lineage>
        <taxon>Eukaryota</taxon>
        <taxon>Metazoa</taxon>
        <taxon>Chordata</taxon>
        <taxon>Craniata</taxon>
        <taxon>Vertebrata</taxon>
        <taxon>Euteleostomi</taxon>
        <taxon>Archelosauria</taxon>
        <taxon>Archosauria</taxon>
        <taxon>Dinosauria</taxon>
        <taxon>Saurischia</taxon>
        <taxon>Theropoda</taxon>
        <taxon>Coelurosauria</taxon>
        <taxon>Aves</taxon>
        <taxon>Neognathae</taxon>
        <taxon>Neoaves</taxon>
        <taxon>Charadriiformes</taxon>
        <taxon>Chionididae</taxon>
        <taxon>Chionis</taxon>
    </lineage>
</organism>
<dbReference type="GO" id="GO:0016042">
    <property type="term" value="P:lipid catabolic process"/>
    <property type="evidence" value="ECO:0007669"/>
    <property type="project" value="UniProtKB-KW"/>
</dbReference>
<dbReference type="GO" id="GO:0051209">
    <property type="term" value="P:release of sequestered calcium ion into cytosol"/>
    <property type="evidence" value="ECO:0007669"/>
    <property type="project" value="TreeGrafter"/>
</dbReference>
<dbReference type="EMBL" id="VZSF01003225">
    <property type="protein sequence ID" value="NWY53094.1"/>
    <property type="molecule type" value="Genomic_DNA"/>
</dbReference>
<comment type="catalytic activity">
    <reaction evidence="1">
        <text>a 1,2-diacyl-sn-glycero-3-phospho-(1D-myo-inositol-4,5-bisphosphate) + H2O = 1D-myo-inositol 1,4,5-trisphosphate + a 1,2-diacyl-sn-glycerol + H(+)</text>
        <dbReference type="Rhea" id="RHEA:33179"/>
        <dbReference type="ChEBI" id="CHEBI:15377"/>
        <dbReference type="ChEBI" id="CHEBI:15378"/>
        <dbReference type="ChEBI" id="CHEBI:17815"/>
        <dbReference type="ChEBI" id="CHEBI:58456"/>
        <dbReference type="ChEBI" id="CHEBI:203600"/>
        <dbReference type="EC" id="3.1.4.11"/>
    </reaction>
</comment>
<dbReference type="GO" id="GO:0048015">
    <property type="term" value="P:phosphatidylinositol-mediated signaling"/>
    <property type="evidence" value="ECO:0007669"/>
    <property type="project" value="TreeGrafter"/>
</dbReference>
<evidence type="ECO:0000256" key="1">
    <source>
        <dbReference type="RuleBase" id="RU361133"/>
    </source>
</evidence>
<dbReference type="SUPFAM" id="SSF51695">
    <property type="entry name" value="PLC-like phosphodiesterases"/>
    <property type="match status" value="1"/>
</dbReference>
<dbReference type="InterPro" id="IPR017946">
    <property type="entry name" value="PLC-like_Pdiesterase_TIM-brl"/>
</dbReference>
<keyword evidence="1" id="KW-0442">Lipid degradation</keyword>
<dbReference type="PANTHER" id="PTHR10336:SF51">
    <property type="entry name" value="1-PHOSPHATIDYLINOSITOL 4,5-BISPHOSPHATE PHOSPHODIESTERASE ETA-1"/>
    <property type="match status" value="1"/>
</dbReference>
<keyword evidence="1" id="KW-0378">Hydrolase</keyword>
<dbReference type="Gene3D" id="3.20.20.190">
    <property type="entry name" value="Phosphatidylinositol (PI) phosphodiesterase"/>
    <property type="match status" value="1"/>
</dbReference>
<dbReference type="InterPro" id="IPR000909">
    <property type="entry name" value="PLipase_C_PInositol-sp_X_dom"/>
</dbReference>
<dbReference type="EC" id="3.1.4.11" evidence="1"/>
<feature type="non-terminal residue" evidence="3">
    <location>
        <position position="1"/>
    </location>
</feature>